<dbReference type="AlphaFoldDB" id="A0A1R3S0Q1"/>
<dbReference type="Proteomes" id="UP000188318">
    <property type="component" value="Unassembled WGS sequence"/>
</dbReference>
<gene>
    <name evidence="1" type="ORF">ASPCADRAFT_202166</name>
</gene>
<dbReference type="OrthoDB" id="245563at2759"/>
<dbReference type="STRING" id="602072.A0A1R3S0Q1"/>
<reference evidence="2" key="1">
    <citation type="journal article" date="2017" name="Genome Biol.">
        <title>Comparative genomics reveals high biological diversity and specific adaptations in the industrially and medically important fungal genus Aspergillus.</title>
        <authorList>
            <person name="de Vries R.P."/>
            <person name="Riley R."/>
            <person name="Wiebenga A."/>
            <person name="Aguilar-Osorio G."/>
            <person name="Amillis S."/>
            <person name="Uchima C.A."/>
            <person name="Anderluh G."/>
            <person name="Asadollahi M."/>
            <person name="Askin M."/>
            <person name="Barry K."/>
            <person name="Battaglia E."/>
            <person name="Bayram O."/>
            <person name="Benocci T."/>
            <person name="Braus-Stromeyer S.A."/>
            <person name="Caldana C."/>
            <person name="Canovas D."/>
            <person name="Cerqueira G.C."/>
            <person name="Chen F."/>
            <person name="Chen W."/>
            <person name="Choi C."/>
            <person name="Clum A."/>
            <person name="Dos Santos R.A."/>
            <person name="Damasio A.R."/>
            <person name="Diallinas G."/>
            <person name="Emri T."/>
            <person name="Fekete E."/>
            <person name="Flipphi M."/>
            <person name="Freyberg S."/>
            <person name="Gallo A."/>
            <person name="Gournas C."/>
            <person name="Habgood R."/>
            <person name="Hainaut M."/>
            <person name="Harispe M.L."/>
            <person name="Henrissat B."/>
            <person name="Hilden K.S."/>
            <person name="Hope R."/>
            <person name="Hossain A."/>
            <person name="Karabika E."/>
            <person name="Karaffa L."/>
            <person name="Karanyi Z."/>
            <person name="Krasevec N."/>
            <person name="Kuo A."/>
            <person name="Kusch H."/>
            <person name="LaButti K."/>
            <person name="Lagendijk E.L."/>
            <person name="Lapidus A."/>
            <person name="Levasseur A."/>
            <person name="Lindquist E."/>
            <person name="Lipzen A."/>
            <person name="Logrieco A.F."/>
            <person name="MacCabe A."/>
            <person name="Maekelae M.R."/>
            <person name="Malavazi I."/>
            <person name="Melin P."/>
            <person name="Meyer V."/>
            <person name="Mielnichuk N."/>
            <person name="Miskei M."/>
            <person name="Molnar A.P."/>
            <person name="Mule G."/>
            <person name="Ngan C.Y."/>
            <person name="Orejas M."/>
            <person name="Orosz E."/>
            <person name="Ouedraogo J.P."/>
            <person name="Overkamp K.M."/>
            <person name="Park H.-S."/>
            <person name="Perrone G."/>
            <person name="Piumi F."/>
            <person name="Punt P.J."/>
            <person name="Ram A.F."/>
            <person name="Ramon A."/>
            <person name="Rauscher S."/>
            <person name="Record E."/>
            <person name="Riano-Pachon D.M."/>
            <person name="Robert V."/>
            <person name="Roehrig J."/>
            <person name="Ruller R."/>
            <person name="Salamov A."/>
            <person name="Salih N.S."/>
            <person name="Samson R.A."/>
            <person name="Sandor E."/>
            <person name="Sanguinetti M."/>
            <person name="Schuetze T."/>
            <person name="Sepcic K."/>
            <person name="Shelest E."/>
            <person name="Sherlock G."/>
            <person name="Sophianopoulou V."/>
            <person name="Squina F.M."/>
            <person name="Sun H."/>
            <person name="Susca A."/>
            <person name="Todd R.B."/>
            <person name="Tsang A."/>
            <person name="Unkles S.E."/>
            <person name="van de Wiele N."/>
            <person name="van Rossen-Uffink D."/>
            <person name="Oliveira J.V."/>
            <person name="Vesth T.C."/>
            <person name="Visser J."/>
            <person name="Yu J.-H."/>
            <person name="Zhou M."/>
            <person name="Andersen M.R."/>
            <person name="Archer D.B."/>
            <person name="Baker S.E."/>
            <person name="Benoit I."/>
            <person name="Brakhage A.A."/>
            <person name="Braus G.H."/>
            <person name="Fischer R."/>
            <person name="Frisvad J.C."/>
            <person name="Goldman G.H."/>
            <person name="Houbraken J."/>
            <person name="Oakley B."/>
            <person name="Pocsi I."/>
            <person name="Scazzocchio C."/>
            <person name="Seiboth B."/>
            <person name="vanKuyk P.A."/>
            <person name="Wortman J."/>
            <person name="Dyer P.S."/>
            <person name="Grigoriev I.V."/>
        </authorList>
    </citation>
    <scope>NUCLEOTIDE SEQUENCE [LARGE SCALE GENOMIC DNA]</scope>
    <source>
        <strain evidence="2">ITEM 5010</strain>
    </source>
</reference>
<protein>
    <submittedName>
        <fullName evidence="1">Uncharacterized protein</fullName>
    </submittedName>
</protein>
<accession>A0A1R3S0Q1</accession>
<keyword evidence="2" id="KW-1185">Reference proteome</keyword>
<dbReference type="VEuPathDB" id="FungiDB:ASPCADRAFT_202166"/>
<evidence type="ECO:0000313" key="1">
    <source>
        <dbReference type="EMBL" id="OOG00283.1"/>
    </source>
</evidence>
<name>A0A1R3S0Q1_ASPC5</name>
<dbReference type="OMA" id="FAPYESG"/>
<organism evidence="1 2">
    <name type="scientific">Aspergillus carbonarius (strain ITEM 5010)</name>
    <dbReference type="NCBI Taxonomy" id="602072"/>
    <lineage>
        <taxon>Eukaryota</taxon>
        <taxon>Fungi</taxon>
        <taxon>Dikarya</taxon>
        <taxon>Ascomycota</taxon>
        <taxon>Pezizomycotina</taxon>
        <taxon>Eurotiomycetes</taxon>
        <taxon>Eurotiomycetidae</taxon>
        <taxon>Eurotiales</taxon>
        <taxon>Aspergillaceae</taxon>
        <taxon>Aspergillus</taxon>
        <taxon>Aspergillus subgen. Circumdati</taxon>
    </lineage>
</organism>
<proteinExistence type="predicted"/>
<evidence type="ECO:0000313" key="2">
    <source>
        <dbReference type="Proteomes" id="UP000188318"/>
    </source>
</evidence>
<sequence>MASNRPEILLLCLAYKEFLDDTYTRLFDRLSESGQLKRAKTAAGALRYLETNSPQAIIVADEGITEHANRTVLDKLVSYVRNGGVAIVGLHFPNFTPPARLNSFFQQAFGLPWAQGDYHRSSFAFNPACTLPPGIVSSSFPGPYSMKVLHIMNARPHEKLFVPIEGAQTQSLVFEPTPVDQTQAAVVGAKVGDGYVVYSGDVNPEEESDQVILSLCGC</sequence>
<dbReference type="EMBL" id="KV907493">
    <property type="protein sequence ID" value="OOG00283.1"/>
    <property type="molecule type" value="Genomic_DNA"/>
</dbReference>